<protein>
    <submittedName>
        <fullName evidence="3">MFS transporter</fullName>
    </submittedName>
</protein>
<evidence type="ECO:0000313" key="3">
    <source>
        <dbReference type="EMBL" id="ETF02999.1"/>
    </source>
</evidence>
<dbReference type="HOGENOM" id="CLU_045683_0_0_4"/>
<sequence length="323" mass="35206">MKIFNQLLVGLLMGVCAQSAWSSEFKPSKPVTLIVPYGPGGGTDTVGRLFAQKLSAIWGQPVVVDNRSGGDGSIGAAHVARSKPDGTTLLLSVASIVINPYIMTQKLPYNTKTAFTPITTLARPVVVMIASSGMQAKNVPEFISEARKKPGKFTFGSAETSTRMYGERLKESEKFDMQHIGYRGSSQWTIDLLNGLIDTGFMSITSAMPFLKDGKVKVLGVLSSRRSELLPNAPTLLEQGISGLESHSWYGLFGPGKMPKETVDAIYEDVKTVLTDPEVLNKLKFLGAEIGGDPPEEFNKRFQGDLVEYEAMIRRLHLNETSQ</sequence>
<accession>V8QVH7</accession>
<reference evidence="3 4" key="1">
    <citation type="journal article" date="2014" name="Genome Announc.">
        <title>Draft Genome Sequence of Advenella kashmirensis Strain W13003, a Polycyclic Aromatic Hydrocarbon-Degrading Bacterium.</title>
        <authorList>
            <person name="Wang X."/>
            <person name="Jin D."/>
            <person name="Zhou L."/>
            <person name="Wu L."/>
            <person name="An W."/>
            <person name="Zhao L."/>
        </authorList>
    </citation>
    <scope>NUCLEOTIDE SEQUENCE [LARGE SCALE GENOMIC DNA]</scope>
    <source>
        <strain evidence="3 4">W13003</strain>
    </source>
</reference>
<dbReference type="CDD" id="cd13578">
    <property type="entry name" value="PBP2_Bug27"/>
    <property type="match status" value="1"/>
</dbReference>
<dbReference type="eggNOG" id="COG3181">
    <property type="taxonomic scope" value="Bacteria"/>
</dbReference>
<dbReference type="PATRIC" id="fig|1424334.3.peg.1852"/>
<keyword evidence="2" id="KW-0732">Signal</keyword>
<proteinExistence type="inferred from homology"/>
<dbReference type="PANTHER" id="PTHR42928">
    <property type="entry name" value="TRICARBOXYLATE-BINDING PROTEIN"/>
    <property type="match status" value="1"/>
</dbReference>
<dbReference type="Pfam" id="PF03401">
    <property type="entry name" value="TctC"/>
    <property type="match status" value="1"/>
</dbReference>
<feature type="signal peptide" evidence="2">
    <location>
        <begin position="1"/>
        <end position="22"/>
    </location>
</feature>
<dbReference type="InterPro" id="IPR042100">
    <property type="entry name" value="Bug_dom1"/>
</dbReference>
<dbReference type="RefSeq" id="WP_024004819.1">
    <property type="nucleotide sequence ID" value="NZ_KI650979.1"/>
</dbReference>
<dbReference type="InterPro" id="IPR005064">
    <property type="entry name" value="BUG"/>
</dbReference>
<dbReference type="PANTHER" id="PTHR42928:SF5">
    <property type="entry name" value="BLR1237 PROTEIN"/>
    <property type="match status" value="1"/>
</dbReference>
<organism evidence="3 4">
    <name type="scientific">Advenella kashmirensis W13003</name>
    <dbReference type="NCBI Taxonomy" id="1424334"/>
    <lineage>
        <taxon>Bacteria</taxon>
        <taxon>Pseudomonadati</taxon>
        <taxon>Pseudomonadota</taxon>
        <taxon>Betaproteobacteria</taxon>
        <taxon>Burkholderiales</taxon>
        <taxon>Alcaligenaceae</taxon>
    </lineage>
</organism>
<keyword evidence="4" id="KW-1185">Reference proteome</keyword>
<dbReference type="EMBL" id="AYXT01000009">
    <property type="protein sequence ID" value="ETF02999.1"/>
    <property type="molecule type" value="Genomic_DNA"/>
</dbReference>
<comment type="similarity">
    <text evidence="1">Belongs to the UPF0065 (bug) family.</text>
</comment>
<feature type="chain" id="PRO_5004772056" evidence="2">
    <location>
        <begin position="23"/>
        <end position="323"/>
    </location>
</feature>
<dbReference type="AlphaFoldDB" id="V8QVH7"/>
<evidence type="ECO:0000256" key="1">
    <source>
        <dbReference type="ARBA" id="ARBA00006987"/>
    </source>
</evidence>
<dbReference type="Gene3D" id="3.40.190.10">
    <property type="entry name" value="Periplasmic binding protein-like II"/>
    <property type="match status" value="1"/>
</dbReference>
<dbReference type="PIRSF" id="PIRSF017082">
    <property type="entry name" value="YflP"/>
    <property type="match status" value="1"/>
</dbReference>
<dbReference type="STRING" id="1424334.W822_09220"/>
<comment type="caution">
    <text evidence="3">The sequence shown here is derived from an EMBL/GenBank/DDBJ whole genome shotgun (WGS) entry which is preliminary data.</text>
</comment>
<name>V8QVH7_9BURK</name>
<evidence type="ECO:0000313" key="4">
    <source>
        <dbReference type="Proteomes" id="UP000018733"/>
    </source>
</evidence>
<gene>
    <name evidence="3" type="ORF">W822_09220</name>
</gene>
<dbReference type="OrthoDB" id="7374630at2"/>
<dbReference type="Proteomes" id="UP000018733">
    <property type="component" value="Unassembled WGS sequence"/>
</dbReference>
<evidence type="ECO:0000256" key="2">
    <source>
        <dbReference type="SAM" id="SignalP"/>
    </source>
</evidence>
<dbReference type="Gene3D" id="3.40.190.150">
    <property type="entry name" value="Bordetella uptake gene, domain 1"/>
    <property type="match status" value="1"/>
</dbReference>